<keyword evidence="2" id="KW-1185">Reference proteome</keyword>
<dbReference type="EMBL" id="JACRUP010000023">
    <property type="protein sequence ID" value="MBC5853016.1"/>
    <property type="molecule type" value="Genomic_DNA"/>
</dbReference>
<dbReference type="Proteomes" id="UP000615796">
    <property type="component" value="Unassembled WGS sequence"/>
</dbReference>
<sequence length="156" mass="17826">MLSITIGTCPNCNHPTHKEVGSIGRNSTDACPNCQLLYTEDCQTNSALLGRVYEWQQIKKFYEAGTFSELAEKLRALAVEHYQEDKPAWSYEENEDFKGLCKLGGMEHSVKYGLSHLKFIEDRNIQWRARQNNPDLLPQIAHTPLYGQSQGFDNPF</sequence>
<evidence type="ECO:0000313" key="2">
    <source>
        <dbReference type="Proteomes" id="UP000615796"/>
    </source>
</evidence>
<dbReference type="AlphaFoldDB" id="A0A9X0RDQ2"/>
<organism evidence="1 2">
    <name type="scientific">Vibrio metschnikovii</name>
    <dbReference type="NCBI Taxonomy" id="28172"/>
    <lineage>
        <taxon>Bacteria</taxon>
        <taxon>Pseudomonadati</taxon>
        <taxon>Pseudomonadota</taxon>
        <taxon>Gammaproteobacteria</taxon>
        <taxon>Vibrionales</taxon>
        <taxon>Vibrionaceae</taxon>
        <taxon>Vibrio</taxon>
    </lineage>
</organism>
<accession>A0A9X0RDQ2</accession>
<dbReference type="RefSeq" id="WP_187027165.1">
    <property type="nucleotide sequence ID" value="NZ_JACRUP010000023.1"/>
</dbReference>
<comment type="caution">
    <text evidence="1">The sequence shown here is derived from an EMBL/GenBank/DDBJ whole genome shotgun (WGS) entry which is preliminary data.</text>
</comment>
<proteinExistence type="predicted"/>
<evidence type="ECO:0000313" key="1">
    <source>
        <dbReference type="EMBL" id="MBC5853016.1"/>
    </source>
</evidence>
<gene>
    <name evidence="1" type="ORF">H8Q88_19250</name>
</gene>
<name>A0A9X0RDQ2_VIBME</name>
<reference evidence="1" key="1">
    <citation type="submission" date="2020-08" db="EMBL/GenBank/DDBJ databases">
        <title>Genome Sequencing and Pan-Genome Analysis of Migratory bird Vibrio Strains, Inner Mongolia.</title>
        <authorList>
            <person name="Zheng L."/>
        </authorList>
    </citation>
    <scope>NUCLEOTIDE SEQUENCE</scope>
    <source>
        <strain evidence="1">M13F</strain>
    </source>
</reference>
<protein>
    <submittedName>
        <fullName evidence="1">Uncharacterized protein</fullName>
    </submittedName>
</protein>